<evidence type="ECO:0000313" key="3">
    <source>
        <dbReference type="Proteomes" id="UP001207654"/>
    </source>
</evidence>
<keyword evidence="3" id="KW-1185">Reference proteome</keyword>
<feature type="signal peptide" evidence="1">
    <location>
        <begin position="1"/>
        <end position="20"/>
    </location>
</feature>
<evidence type="ECO:0000256" key="1">
    <source>
        <dbReference type="SAM" id="SignalP"/>
    </source>
</evidence>
<sequence>MTRRLALLVLVSGVLATGCASQTLLSAEDRSKLQQDLTTGPTAARYLRASSYITPFFGDASKRLLTPYPPEEVRLLNDTKGNPINPGAVQAMAPAGTKVRVLKVEFPTAWVMAERVLYSPRTQPWVYLDVEGVPAGPPVILVLPPQLKTKEEVKAELDRHLAEHDPAPKMAKFQARFQEAIKQKKVLEYMPEGAVEMSWGPPDRIRRTLDGQQVHQEWIYPGEKRRVFITDGLVTRVDEGTPAAAK</sequence>
<evidence type="ECO:0008006" key="4">
    <source>
        <dbReference type="Google" id="ProtNLM"/>
    </source>
</evidence>
<accession>A0ABT4A9R0</accession>
<proteinExistence type="predicted"/>
<dbReference type="Proteomes" id="UP001207654">
    <property type="component" value="Unassembled WGS sequence"/>
</dbReference>
<dbReference type="PROSITE" id="PS51257">
    <property type="entry name" value="PROKAR_LIPOPROTEIN"/>
    <property type="match status" value="1"/>
</dbReference>
<keyword evidence="1" id="KW-0732">Signal</keyword>
<name>A0ABT4A9R0_9BACT</name>
<protein>
    <recommendedName>
        <fullName evidence="4">Lipoprotein</fullName>
    </recommendedName>
</protein>
<evidence type="ECO:0000313" key="2">
    <source>
        <dbReference type="EMBL" id="MCY1078403.1"/>
    </source>
</evidence>
<reference evidence="2 3" key="1">
    <citation type="submission" date="2022-11" db="EMBL/GenBank/DDBJ databases">
        <title>Minimal conservation of predation-associated metabolite biosynthetic gene clusters underscores biosynthetic potential of Myxococcota including descriptions for ten novel species: Archangium lansinium sp. nov., Myxococcus landrumus sp. nov., Nannocystis bai.</title>
        <authorList>
            <person name="Ahearne A."/>
            <person name="Stevens C."/>
            <person name="Phillips K."/>
        </authorList>
    </citation>
    <scope>NUCLEOTIDE SEQUENCE [LARGE SCALE GENOMIC DNA]</scope>
    <source>
        <strain evidence="2 3">MIWBW</strain>
    </source>
</reference>
<dbReference type="EMBL" id="JAPNKA010000001">
    <property type="protein sequence ID" value="MCY1078403.1"/>
    <property type="molecule type" value="Genomic_DNA"/>
</dbReference>
<feature type="chain" id="PRO_5046980016" description="Lipoprotein" evidence="1">
    <location>
        <begin position="21"/>
        <end position="246"/>
    </location>
</feature>
<comment type="caution">
    <text evidence="2">The sequence shown here is derived from an EMBL/GenBank/DDBJ whole genome shotgun (WGS) entry which is preliminary data.</text>
</comment>
<organism evidence="2 3">
    <name type="scientific">Archangium lansingense</name>
    <dbReference type="NCBI Taxonomy" id="2995310"/>
    <lineage>
        <taxon>Bacteria</taxon>
        <taxon>Pseudomonadati</taxon>
        <taxon>Myxococcota</taxon>
        <taxon>Myxococcia</taxon>
        <taxon>Myxococcales</taxon>
        <taxon>Cystobacterineae</taxon>
        <taxon>Archangiaceae</taxon>
        <taxon>Archangium</taxon>
    </lineage>
</organism>
<gene>
    <name evidence="2" type="ORF">OV287_28400</name>
</gene>
<dbReference type="RefSeq" id="WP_267537186.1">
    <property type="nucleotide sequence ID" value="NZ_JAPNKA010000001.1"/>
</dbReference>